<evidence type="ECO:0000256" key="6">
    <source>
        <dbReference type="ARBA" id="ARBA00022605"/>
    </source>
</evidence>
<comment type="subunit">
    <text evidence="12">Homotetramer; dimer of dimers.</text>
</comment>
<comment type="catalytic activity">
    <reaction evidence="11 12">
        <text>L-aspartate 4-semialdehyde + pyruvate = (2S,4S)-4-hydroxy-2,3,4,5-tetrahydrodipicolinate + H2O + H(+)</text>
        <dbReference type="Rhea" id="RHEA:34171"/>
        <dbReference type="ChEBI" id="CHEBI:15361"/>
        <dbReference type="ChEBI" id="CHEBI:15377"/>
        <dbReference type="ChEBI" id="CHEBI:15378"/>
        <dbReference type="ChEBI" id="CHEBI:67139"/>
        <dbReference type="ChEBI" id="CHEBI:537519"/>
        <dbReference type="EC" id="4.3.3.7"/>
    </reaction>
</comment>
<evidence type="ECO:0007829" key="19">
    <source>
        <dbReference type="PDB" id="4ICN"/>
    </source>
</evidence>
<evidence type="ECO:0007829" key="20">
    <source>
        <dbReference type="PDB" id="4PFM"/>
    </source>
</evidence>
<evidence type="ECO:0000256" key="13">
    <source>
        <dbReference type="PIRNR" id="PIRNR001365"/>
    </source>
</evidence>
<dbReference type="SMART" id="SM01130">
    <property type="entry name" value="DHDPS"/>
    <property type="match status" value="1"/>
</dbReference>
<keyword evidence="19 20" id="KW-0002">3D-structure</keyword>
<feature type="site" description="Part of a proton relay during catalysis" evidence="12 16">
    <location>
        <position position="60"/>
    </location>
</feature>
<dbReference type="PDB" id="4PFM">
    <property type="method" value="X-ray"/>
    <property type="resolution" value="2.33 A"/>
    <property type="chains" value="A/B=16-310"/>
</dbReference>
<dbReference type="Gene3D" id="3.20.20.70">
    <property type="entry name" value="Aldolase class I"/>
    <property type="match status" value="1"/>
</dbReference>
<feature type="binding site" evidence="12 15">
    <location>
        <position position="61"/>
    </location>
    <ligand>
        <name>pyruvate</name>
        <dbReference type="ChEBI" id="CHEBI:15361"/>
    </ligand>
</feature>
<dbReference type="PRINTS" id="PR00146">
    <property type="entry name" value="DHPICSNTHASE"/>
</dbReference>
<dbReference type="AlphaFoldDB" id="A9DKW4"/>
<evidence type="ECO:0000256" key="11">
    <source>
        <dbReference type="ARBA" id="ARBA00047836"/>
    </source>
</evidence>
<dbReference type="PANTHER" id="PTHR12128">
    <property type="entry name" value="DIHYDRODIPICOLINATE SYNTHASE"/>
    <property type="match status" value="1"/>
</dbReference>
<feature type="binding site" evidence="12 15">
    <location>
        <position position="219"/>
    </location>
    <ligand>
        <name>pyruvate</name>
        <dbReference type="ChEBI" id="CHEBI:15361"/>
    </ligand>
</feature>
<dbReference type="PIRSF" id="PIRSF001365">
    <property type="entry name" value="DHDPS"/>
    <property type="match status" value="1"/>
</dbReference>
<comment type="subcellular location">
    <subcellularLocation>
        <location evidence="12">Cytoplasm</location>
    </subcellularLocation>
</comment>
<reference evidence="20" key="3">
    <citation type="submission" date="2014-04" db="PDB data bank">
        <title>Defining a Molecular Determinant of Lysine-Mediated Allosteric Inhibition of DHDPS.</title>
        <authorList>
            <person name="Wubben J.M."/>
            <person name="Paxman J.J."/>
            <person name="Dogovski C."/>
            <person name="Panjikar S."/>
            <person name="Perugini M.A."/>
        </authorList>
    </citation>
    <scope>X-RAY CRYSTALLOGRAPHY (2.33 ANGSTROMS) OF 16-310</scope>
</reference>
<protein>
    <recommendedName>
        <fullName evidence="4 12">4-hydroxy-tetrahydrodipicolinate synthase</fullName>
        <shortName evidence="12">HTPA synthase</shortName>
        <ecNumber evidence="4 12">4.3.3.7</ecNumber>
    </recommendedName>
</protein>
<dbReference type="EMBL" id="ABIC01000062">
    <property type="protein sequence ID" value="EDP98902.1"/>
    <property type="molecule type" value="Genomic_DNA"/>
</dbReference>
<feature type="site" description="L-lysine inhibitor binding" evidence="16">
    <location>
        <position position="122"/>
    </location>
</feature>
<evidence type="ECO:0000256" key="3">
    <source>
        <dbReference type="ARBA" id="ARBA00007592"/>
    </source>
</evidence>
<evidence type="ECO:0000256" key="14">
    <source>
        <dbReference type="PIRSR" id="PIRSR001365-1"/>
    </source>
</evidence>
<evidence type="ECO:0000256" key="7">
    <source>
        <dbReference type="ARBA" id="ARBA00022915"/>
    </source>
</evidence>
<dbReference type="HAMAP" id="MF_00418">
    <property type="entry name" value="DapA"/>
    <property type="match status" value="1"/>
</dbReference>
<dbReference type="InterPro" id="IPR013785">
    <property type="entry name" value="Aldolase_TIM"/>
</dbReference>
<evidence type="ECO:0000256" key="9">
    <source>
        <dbReference type="ARBA" id="ARBA00023239"/>
    </source>
</evidence>
<comment type="pathway">
    <text evidence="2 12">Amino-acid biosynthesis; L-lysine biosynthesis via DAP pathway; (S)-tetrahydrodipicolinate from L-aspartate: step 3/4.</text>
</comment>
<comment type="similarity">
    <text evidence="3 12 13">Belongs to the DapA family.</text>
</comment>
<dbReference type="InterPro" id="IPR020625">
    <property type="entry name" value="Schiff_base-form_aldolases_AS"/>
</dbReference>
<organism evidence="17 18">
    <name type="scientific">Shewanella benthica KT99</name>
    <dbReference type="NCBI Taxonomy" id="314608"/>
    <lineage>
        <taxon>Bacteria</taxon>
        <taxon>Pseudomonadati</taxon>
        <taxon>Pseudomonadota</taxon>
        <taxon>Gammaproteobacteria</taxon>
        <taxon>Alteromonadales</taxon>
        <taxon>Shewanellaceae</taxon>
        <taxon>Shewanella</taxon>
    </lineage>
</organism>
<comment type="caution">
    <text evidence="12">Was originally thought to be a dihydrodipicolinate synthase (DHDPS), catalyzing the condensation of (S)-aspartate-beta-semialdehyde [(S)-ASA] and pyruvate to dihydrodipicolinate (DHDP). However, it was shown in E.coli that the product of the enzymatic reaction is not dihydrodipicolinate but in fact (4S)-4-hydroxy-2,3,4,5-tetrahydro-(2S)-dipicolinic acid (HTPA), and that the consecutive dehydration reaction leading to DHDP is not spontaneous but catalyzed by DapB.</text>
</comment>
<evidence type="ECO:0000313" key="18">
    <source>
        <dbReference type="Proteomes" id="UP000005839"/>
    </source>
</evidence>
<evidence type="ECO:0000313" key="17">
    <source>
        <dbReference type="EMBL" id="EDP98902.1"/>
    </source>
</evidence>
<feature type="active site" description="Schiff-base intermediate with substrate" evidence="12 14">
    <location>
        <position position="177"/>
    </location>
</feature>
<dbReference type="InterPro" id="IPR020624">
    <property type="entry name" value="Schiff_base-form_aldolases_CS"/>
</dbReference>
<proteinExistence type="evidence at protein level"/>
<dbReference type="UniPathway" id="UPA00034">
    <property type="reaction ID" value="UER00017"/>
</dbReference>
<dbReference type="GO" id="GO:0009089">
    <property type="term" value="P:lysine biosynthetic process via diaminopimelate"/>
    <property type="evidence" value="ECO:0007669"/>
    <property type="project" value="UniProtKB-UniRule"/>
</dbReference>
<dbReference type="NCBIfam" id="TIGR00674">
    <property type="entry name" value="dapA"/>
    <property type="match status" value="1"/>
</dbReference>
<reference evidence="17 18" key="1">
    <citation type="submission" date="2007-10" db="EMBL/GenBank/DDBJ databases">
        <authorList>
            <person name="Yayanos A."/>
            <person name="Ferriera S."/>
            <person name="Johnson J."/>
            <person name="Kravitz S."/>
            <person name="Halpern A."/>
            <person name="Remington K."/>
            <person name="Beeson K."/>
            <person name="Tran B."/>
            <person name="Rogers Y.-H."/>
            <person name="Friedman R."/>
            <person name="Venter J.C."/>
        </authorList>
    </citation>
    <scope>NUCLEOTIDE SEQUENCE [LARGE SCALE GENOMIC DNA]</scope>
    <source>
        <strain evidence="17 18">KT99</strain>
    </source>
</reference>
<keyword evidence="18" id="KW-1185">Reference proteome</keyword>
<evidence type="ECO:0000256" key="16">
    <source>
        <dbReference type="PIRSR" id="PIRSR001365-3"/>
    </source>
</evidence>
<evidence type="ECO:0000256" key="2">
    <source>
        <dbReference type="ARBA" id="ARBA00005120"/>
    </source>
</evidence>
<dbReference type="Pfam" id="PF00701">
    <property type="entry name" value="DHDPS"/>
    <property type="match status" value="1"/>
</dbReference>
<keyword evidence="5 12" id="KW-0963">Cytoplasm</keyword>
<keyword evidence="8 12" id="KW-0457">Lysine biosynthesis</keyword>
<feature type="site" description="L-lysine inhibitor binding; via carbonyl oxygen" evidence="16">
    <location>
        <position position="65"/>
    </location>
</feature>
<keyword evidence="7 12" id="KW-0220">Diaminopimelate biosynthesis</keyword>
<dbReference type="SMR" id="A9DKW4"/>
<dbReference type="EvolutionaryTrace" id="A9DKW4"/>
<name>A9DKW4_9GAMM</name>
<dbReference type="PROSITE" id="PS00665">
    <property type="entry name" value="DHDPS_1"/>
    <property type="match status" value="1"/>
</dbReference>
<dbReference type="GO" id="GO:0008840">
    <property type="term" value="F:4-hydroxy-tetrahydrodipicolinate synthase activity"/>
    <property type="evidence" value="ECO:0007669"/>
    <property type="project" value="UniProtKB-UniRule"/>
</dbReference>
<dbReference type="GO" id="GO:0019877">
    <property type="term" value="P:diaminopimelate biosynthetic process"/>
    <property type="evidence" value="ECO:0007669"/>
    <property type="project" value="UniProtKB-UniRule"/>
</dbReference>
<evidence type="ECO:0000256" key="5">
    <source>
        <dbReference type="ARBA" id="ARBA00022490"/>
    </source>
</evidence>
<feature type="site" description="L-lysine inhibitor binding" evidence="16">
    <location>
        <position position="100"/>
    </location>
</feature>
<sequence>MDSISTIASPESWGSHMINGSIVALITPLNSDGTVDYTSLEKLVEYHITEGTDAIVAVGTTGESATLPISEHIAVVGQTVKFAAGRIPVIGGNGANATAEAIELTKAQNKLGLVAMLGVTPYYNKPSPKGLIAHYKAVAASTDIPQILYNVPGRTAVDMLPETIAQLVEVPNIIGVKDATGDLDRVKQLRELCGNDFLLYSGDDATAREFLTLGGDGVISVANNLVPKLFKLMCDAALAGDTQAAMAAEDQIKGLFSALFCEANPIPVKWAAHKMGLISQGDIRLPLTELSTEFHGLLLDAMKNARIEVK</sequence>
<keyword evidence="10 12" id="KW-0704">Schiff base</keyword>
<dbReference type="InterPro" id="IPR002220">
    <property type="entry name" value="DapA-like"/>
</dbReference>
<dbReference type="PDB" id="4ICN">
    <property type="method" value="X-ray"/>
    <property type="resolution" value="2.50 A"/>
    <property type="chains" value="A/B=11-310"/>
</dbReference>
<gene>
    <name evidence="12 17" type="primary">dapA</name>
    <name evidence="17" type="ORF">KT99_11964</name>
</gene>
<dbReference type="Proteomes" id="UP000005839">
    <property type="component" value="Unassembled WGS sequence"/>
</dbReference>
<evidence type="ECO:0000256" key="8">
    <source>
        <dbReference type="ARBA" id="ARBA00023154"/>
    </source>
</evidence>
<dbReference type="InterPro" id="IPR005263">
    <property type="entry name" value="DapA"/>
</dbReference>
<dbReference type="STRING" id="314608.KT99_11964"/>
<dbReference type="PDBsum" id="4PFM"/>
<accession>A9DKW4</accession>
<feature type="active site" description="Proton donor/acceptor" evidence="12 14">
    <location>
        <position position="149"/>
    </location>
</feature>
<dbReference type="EC" id="4.3.3.7" evidence="4 12"/>
<dbReference type="PANTHER" id="PTHR12128:SF66">
    <property type="entry name" value="4-HYDROXY-2-OXOGLUTARATE ALDOLASE, MITOCHONDRIAL"/>
    <property type="match status" value="1"/>
</dbReference>
<evidence type="ECO:0000256" key="10">
    <source>
        <dbReference type="ARBA" id="ARBA00023270"/>
    </source>
</evidence>
<evidence type="ECO:0000256" key="12">
    <source>
        <dbReference type="HAMAP-Rule" id="MF_00418"/>
    </source>
</evidence>
<dbReference type="CDD" id="cd00950">
    <property type="entry name" value="DHDPS"/>
    <property type="match status" value="1"/>
</dbReference>
<evidence type="ECO:0000256" key="1">
    <source>
        <dbReference type="ARBA" id="ARBA00003294"/>
    </source>
</evidence>
<dbReference type="GO" id="GO:0005829">
    <property type="term" value="C:cytosol"/>
    <property type="evidence" value="ECO:0007669"/>
    <property type="project" value="TreeGrafter"/>
</dbReference>
<dbReference type="PROSITE" id="PS00666">
    <property type="entry name" value="DHDPS_2"/>
    <property type="match status" value="1"/>
</dbReference>
<dbReference type="SUPFAM" id="SSF51569">
    <property type="entry name" value="Aldolase"/>
    <property type="match status" value="1"/>
</dbReference>
<keyword evidence="6 12" id="KW-0028">Amino-acid biosynthesis</keyword>
<evidence type="ECO:0000256" key="4">
    <source>
        <dbReference type="ARBA" id="ARBA00012086"/>
    </source>
</evidence>
<reference evidence="19" key="2">
    <citation type="submission" date="2012-12" db="PDB data bank">
        <title>Cold enzymology offers insight into molecular evolution in quaternary structure.</title>
        <authorList>
            <person name="Wubben J.M."/>
            <person name="Paxman J.J."/>
            <person name="Dogovski C."/>
            <person name="Parker M.W."/>
            <person name="Perugini M.A."/>
        </authorList>
    </citation>
    <scope>X-RAY CRYSTALLOGRAPHY (2.50 ANGSTROMS) OF 11-310</scope>
</reference>
<evidence type="ECO:0000256" key="15">
    <source>
        <dbReference type="PIRSR" id="PIRSR001365-2"/>
    </source>
</evidence>
<feature type="site" description="Part of a proton relay during catalysis" evidence="12 16">
    <location>
        <position position="123"/>
    </location>
</feature>
<comment type="function">
    <text evidence="1 12">Catalyzes the condensation of (S)-aspartate-beta-semialdehyde [(S)-ASA] and pyruvate to 4-hydroxy-tetrahydrodipicolinate (HTPA).</text>
</comment>
<keyword evidence="9 12" id="KW-0456">Lyase</keyword>
<comment type="caution">
    <text evidence="17">The sequence shown here is derived from an EMBL/GenBank/DDBJ whole genome shotgun (WGS) entry which is preliminary data.</text>
</comment>
<dbReference type="PDBsum" id="4ICN"/>
<feature type="site" description="L-lysine inhibitor binding" evidence="16">
    <location>
        <position position="96"/>
    </location>
</feature>